<keyword evidence="2" id="KW-0812">Transmembrane</keyword>
<reference evidence="6 7" key="1">
    <citation type="submission" date="2019-05" db="EMBL/GenBank/DDBJ databases">
        <title>Mikania micrantha, genome provides insights into the molecular mechanism of rapid growth.</title>
        <authorList>
            <person name="Liu B."/>
        </authorList>
    </citation>
    <scope>NUCLEOTIDE SEQUENCE [LARGE SCALE GENOMIC DNA]</scope>
    <source>
        <strain evidence="6">NLD-2019</strain>
        <tissue evidence="6">Leaf</tissue>
    </source>
</reference>
<evidence type="ECO:0000256" key="4">
    <source>
        <dbReference type="ARBA" id="ARBA00023136"/>
    </source>
</evidence>
<dbReference type="PANTHER" id="PTHR34836">
    <property type="entry name" value="OS06G0188250 PROTEIN"/>
    <property type="match status" value="1"/>
</dbReference>
<dbReference type="Pfam" id="PF01094">
    <property type="entry name" value="ANF_receptor"/>
    <property type="match status" value="1"/>
</dbReference>
<comment type="caution">
    <text evidence="6">The sequence shown here is derived from an EMBL/GenBank/DDBJ whole genome shotgun (WGS) entry which is preliminary data.</text>
</comment>
<evidence type="ECO:0000259" key="5">
    <source>
        <dbReference type="Pfam" id="PF01094"/>
    </source>
</evidence>
<dbReference type="InterPro" id="IPR001828">
    <property type="entry name" value="ANF_lig-bd_rcpt"/>
</dbReference>
<proteinExistence type="predicted"/>
<evidence type="ECO:0000256" key="1">
    <source>
        <dbReference type="ARBA" id="ARBA00004370"/>
    </source>
</evidence>
<dbReference type="PANTHER" id="PTHR34836:SF1">
    <property type="entry name" value="OS09G0428600 PROTEIN"/>
    <property type="match status" value="1"/>
</dbReference>
<keyword evidence="3" id="KW-1133">Transmembrane helix</keyword>
<keyword evidence="4" id="KW-0472">Membrane</keyword>
<evidence type="ECO:0000256" key="2">
    <source>
        <dbReference type="ARBA" id="ARBA00022692"/>
    </source>
</evidence>
<dbReference type="EMBL" id="SZYD01000010">
    <property type="protein sequence ID" value="KAD4982037.1"/>
    <property type="molecule type" value="Genomic_DNA"/>
</dbReference>
<accession>A0A5N6NLA3</accession>
<dbReference type="InterPro" id="IPR015683">
    <property type="entry name" value="Ionotropic_Glu_rcpt"/>
</dbReference>
<comment type="subcellular location">
    <subcellularLocation>
        <location evidence="1">Membrane</location>
    </subcellularLocation>
</comment>
<dbReference type="SUPFAM" id="SSF53822">
    <property type="entry name" value="Periplasmic binding protein-like I"/>
    <property type="match status" value="1"/>
</dbReference>
<dbReference type="AlphaFoldDB" id="A0A5N6NLA3"/>
<evidence type="ECO:0000313" key="6">
    <source>
        <dbReference type="EMBL" id="KAD4982037.1"/>
    </source>
</evidence>
<organism evidence="6 7">
    <name type="scientific">Mikania micrantha</name>
    <name type="common">bitter vine</name>
    <dbReference type="NCBI Taxonomy" id="192012"/>
    <lineage>
        <taxon>Eukaryota</taxon>
        <taxon>Viridiplantae</taxon>
        <taxon>Streptophyta</taxon>
        <taxon>Embryophyta</taxon>
        <taxon>Tracheophyta</taxon>
        <taxon>Spermatophyta</taxon>
        <taxon>Magnoliopsida</taxon>
        <taxon>eudicotyledons</taxon>
        <taxon>Gunneridae</taxon>
        <taxon>Pentapetalae</taxon>
        <taxon>asterids</taxon>
        <taxon>campanulids</taxon>
        <taxon>Asterales</taxon>
        <taxon>Asteraceae</taxon>
        <taxon>Asteroideae</taxon>
        <taxon>Heliantheae alliance</taxon>
        <taxon>Eupatorieae</taxon>
        <taxon>Mikania</taxon>
    </lineage>
</organism>
<evidence type="ECO:0000256" key="3">
    <source>
        <dbReference type="ARBA" id="ARBA00022989"/>
    </source>
</evidence>
<name>A0A5N6NLA3_9ASTR</name>
<dbReference type="OrthoDB" id="5984008at2759"/>
<dbReference type="Proteomes" id="UP000326396">
    <property type="component" value="Linkage Group LG18"/>
</dbReference>
<gene>
    <name evidence="6" type="ORF">E3N88_18708</name>
</gene>
<feature type="domain" description="Receptor ligand binding region" evidence="5">
    <location>
        <begin position="2"/>
        <end position="91"/>
    </location>
</feature>
<sequence length="97" mass="10816">MAILGPTTSALADFVIEIGNKSKVPVISPATSPSLSPNDNVYFIRAAHDWTSQLEPVAEMIKYFNWRELVFVYEDDEYGRGIVPYLSDAMMTVGKQT</sequence>
<dbReference type="GO" id="GO:0016020">
    <property type="term" value="C:membrane"/>
    <property type="evidence" value="ECO:0007669"/>
    <property type="project" value="UniProtKB-SubCell"/>
</dbReference>
<evidence type="ECO:0000313" key="7">
    <source>
        <dbReference type="Proteomes" id="UP000326396"/>
    </source>
</evidence>
<dbReference type="Gene3D" id="3.40.50.2300">
    <property type="match status" value="1"/>
</dbReference>
<keyword evidence="7" id="KW-1185">Reference proteome</keyword>
<dbReference type="InterPro" id="IPR028082">
    <property type="entry name" value="Peripla_BP_I"/>
</dbReference>
<protein>
    <recommendedName>
        <fullName evidence="5">Receptor ligand binding region domain-containing protein</fullName>
    </recommendedName>
</protein>